<protein>
    <recommendedName>
        <fullName evidence="5">RING-type domain-containing protein</fullName>
    </recommendedName>
</protein>
<proteinExistence type="predicted"/>
<keyword evidence="2" id="KW-0862">Zinc</keyword>
<organism evidence="6 7">
    <name type="scientific">Porites lobata</name>
    <dbReference type="NCBI Taxonomy" id="104759"/>
    <lineage>
        <taxon>Eukaryota</taxon>
        <taxon>Metazoa</taxon>
        <taxon>Cnidaria</taxon>
        <taxon>Anthozoa</taxon>
        <taxon>Hexacorallia</taxon>
        <taxon>Scleractinia</taxon>
        <taxon>Fungiina</taxon>
        <taxon>Poritidae</taxon>
        <taxon>Porites</taxon>
    </lineage>
</organism>
<feature type="non-terminal residue" evidence="6">
    <location>
        <position position="618"/>
    </location>
</feature>
<dbReference type="PROSITE" id="PS50089">
    <property type="entry name" value="ZF_RING_2"/>
    <property type="match status" value="1"/>
</dbReference>
<feature type="region of interest" description="Disordered" evidence="4">
    <location>
        <begin position="568"/>
        <end position="618"/>
    </location>
</feature>
<feature type="compositionally biased region" description="Polar residues" evidence="4">
    <location>
        <begin position="523"/>
        <end position="547"/>
    </location>
</feature>
<accession>A0ABN8RR33</accession>
<sequence>MYQEFTLRRRPPIHDPKEFQIFCRSAGAPTIFDTILNAMTDLRHSQLRLGTNEKRTVAIIYKLCYGLSQVCNWLQTDHALFLKDSNLNQRGLEAQREMGKSCCRRRVNILHAELAESNTNMIGELISEAIKEQWQLVLIIDDYTSIHSKRRPKTDQLCHPKSMCTIVVKVFKNVEAIPRCSATTYRNVDGIDITSCVKTLSSSSSMYKLAFTYSSAMPAWIRNTFFNPELERHRLAVHEYNENDSVRTMRQMTDVHLLQFIELTLKSKKDFSAAYDIVLSTRMADYLKKFLVIQPGDWPAQFYKSPAHINSQPAILSLIPCIGPLHISLNGRETVFKDFVGFFENIYSFSQKQKAKGSFQSKAAQHSFKSYFSPPSSFTFSANQLKYLKMKCAALISSIFIKIAQNPGKGEFRGKGKNLRVVLPRIFGPDPVKTKILPLGYCSEIKPDPDKICDMPGCTVTNDAEWVLLEGCSHSFHLTCLSEIQHCPLCQKFVQQKADSLGTTAKNAILNPKNRNTEKNKGSDSVTPQDESNLLDTSKEPTCNVPNSEIKDLDANITYLINQISTLSPIAPPSQRKHSKQQQPTTVTKPPHCKKCGHLVKGHKRPKGNQVKCEQCPG</sequence>
<evidence type="ECO:0000259" key="5">
    <source>
        <dbReference type="PROSITE" id="PS50089"/>
    </source>
</evidence>
<dbReference type="Proteomes" id="UP001159405">
    <property type="component" value="Unassembled WGS sequence"/>
</dbReference>
<evidence type="ECO:0000313" key="6">
    <source>
        <dbReference type="EMBL" id="CAH3179842.1"/>
    </source>
</evidence>
<dbReference type="EMBL" id="CALNXK010000264">
    <property type="protein sequence ID" value="CAH3179842.1"/>
    <property type="molecule type" value="Genomic_DNA"/>
</dbReference>
<feature type="region of interest" description="Disordered" evidence="4">
    <location>
        <begin position="505"/>
        <end position="548"/>
    </location>
</feature>
<name>A0ABN8RR33_9CNID</name>
<dbReference type="InterPro" id="IPR001841">
    <property type="entry name" value="Znf_RING"/>
</dbReference>
<keyword evidence="1 3" id="KW-0479">Metal-binding</keyword>
<keyword evidence="1 3" id="KW-0863">Zinc-finger</keyword>
<dbReference type="SUPFAM" id="SSF57850">
    <property type="entry name" value="RING/U-box"/>
    <property type="match status" value="1"/>
</dbReference>
<evidence type="ECO:0000256" key="4">
    <source>
        <dbReference type="SAM" id="MobiDB-lite"/>
    </source>
</evidence>
<reference evidence="6 7" key="1">
    <citation type="submission" date="2022-05" db="EMBL/GenBank/DDBJ databases">
        <authorList>
            <consortium name="Genoscope - CEA"/>
            <person name="William W."/>
        </authorList>
    </citation>
    <scope>NUCLEOTIDE SEQUENCE [LARGE SCALE GENOMIC DNA]</scope>
</reference>
<evidence type="ECO:0000256" key="2">
    <source>
        <dbReference type="ARBA" id="ARBA00022833"/>
    </source>
</evidence>
<keyword evidence="7" id="KW-1185">Reference proteome</keyword>
<comment type="caution">
    <text evidence="6">The sequence shown here is derived from an EMBL/GenBank/DDBJ whole genome shotgun (WGS) entry which is preliminary data.</text>
</comment>
<evidence type="ECO:0000256" key="3">
    <source>
        <dbReference type="PROSITE-ProRule" id="PRU00175"/>
    </source>
</evidence>
<evidence type="ECO:0000256" key="1">
    <source>
        <dbReference type="ARBA" id="ARBA00022771"/>
    </source>
</evidence>
<feature type="compositionally biased region" description="Basic residues" evidence="4">
    <location>
        <begin position="591"/>
        <end position="607"/>
    </location>
</feature>
<evidence type="ECO:0000313" key="7">
    <source>
        <dbReference type="Proteomes" id="UP001159405"/>
    </source>
</evidence>
<gene>
    <name evidence="6" type="ORF">PLOB_00022482</name>
</gene>
<feature type="domain" description="RING-type" evidence="5">
    <location>
        <begin position="458"/>
        <end position="491"/>
    </location>
</feature>